<keyword evidence="2" id="KW-0812">Transmembrane</keyword>
<proteinExistence type="predicted"/>
<dbReference type="EMBL" id="JAWXYB010000018">
    <property type="protein sequence ID" value="MDX5931534.1"/>
    <property type="molecule type" value="Genomic_DNA"/>
</dbReference>
<sequence>MSKPIMPDRPAKPDNASSNGLSVDHIFTTLTRTRDQQRALLGRHRRAVSIFKFVLPGMAALLITALAVFPNLRDGANIGRISYKKTTMATGTPLSRMSSAQYRGVDAQGEKFTITAHQVTQISQDKLNLVAPAGDLTTRSGSWMMLNARHGLYHQTSQLLDLDGKVTLYRADGTELRTSRAAIDIKGGTANGSDPVKAFGPFGTLHADDGFIATDHGKNILFKGRSHVVLDQVSIPAVTPGQGS</sequence>
<name>A0AAW9DSM2_ACIAO</name>
<dbReference type="AlphaFoldDB" id="A0AAW9DSM2"/>
<accession>A0AAW9DSM2</accession>
<keyword evidence="2" id="KW-1133">Transmembrane helix</keyword>
<dbReference type="InterPro" id="IPR010664">
    <property type="entry name" value="LipoPS_assembly_LptC-rel"/>
</dbReference>
<evidence type="ECO:0000313" key="3">
    <source>
        <dbReference type="EMBL" id="MDX5931534.1"/>
    </source>
</evidence>
<evidence type="ECO:0000256" key="1">
    <source>
        <dbReference type="SAM" id="MobiDB-lite"/>
    </source>
</evidence>
<keyword evidence="2" id="KW-0472">Membrane</keyword>
<reference evidence="3 4" key="1">
    <citation type="submission" date="2023-11" db="EMBL/GenBank/DDBJ databases">
        <title>MicrobeMod: A computational toolkit for identifying prokaryotic methylation and restriction-modification with nanopore sequencing.</title>
        <authorList>
            <person name="Crits-Christoph A."/>
            <person name="Kang S.C."/>
            <person name="Lee H."/>
            <person name="Ostrov N."/>
        </authorList>
    </citation>
    <scope>NUCLEOTIDE SEQUENCE [LARGE SCALE GENOMIC DNA]</scope>
    <source>
        <strain evidence="3 4">DSMZ 700</strain>
    </source>
</reference>
<feature type="region of interest" description="Disordered" evidence="1">
    <location>
        <begin position="1"/>
        <end position="20"/>
    </location>
</feature>
<organism evidence="3 4">
    <name type="scientific">Acidiphilium acidophilum</name>
    <name type="common">Thiobacillus acidophilus</name>
    <dbReference type="NCBI Taxonomy" id="76588"/>
    <lineage>
        <taxon>Bacteria</taxon>
        <taxon>Pseudomonadati</taxon>
        <taxon>Pseudomonadota</taxon>
        <taxon>Alphaproteobacteria</taxon>
        <taxon>Acetobacterales</taxon>
        <taxon>Acidocellaceae</taxon>
        <taxon>Acidiphilium</taxon>
    </lineage>
</organism>
<feature type="transmembrane region" description="Helical" evidence="2">
    <location>
        <begin position="53"/>
        <end position="72"/>
    </location>
</feature>
<dbReference type="Pfam" id="PF06835">
    <property type="entry name" value="LptC"/>
    <property type="match status" value="1"/>
</dbReference>
<evidence type="ECO:0000256" key="2">
    <source>
        <dbReference type="SAM" id="Phobius"/>
    </source>
</evidence>
<comment type="caution">
    <text evidence="3">The sequence shown here is derived from an EMBL/GenBank/DDBJ whole genome shotgun (WGS) entry which is preliminary data.</text>
</comment>
<dbReference type="Proteomes" id="UP001279553">
    <property type="component" value="Unassembled WGS sequence"/>
</dbReference>
<dbReference type="Gene3D" id="2.60.450.10">
    <property type="entry name" value="Lipopolysaccharide (LPS) transport protein A like domain"/>
    <property type="match status" value="1"/>
</dbReference>
<gene>
    <name evidence="3" type="primary">lptC</name>
    <name evidence="3" type="ORF">SIL87_12225</name>
</gene>
<evidence type="ECO:0000313" key="4">
    <source>
        <dbReference type="Proteomes" id="UP001279553"/>
    </source>
</evidence>
<protein>
    <submittedName>
        <fullName evidence="3">LPS export ABC transporter periplasmic protein LptC</fullName>
    </submittedName>
</protein>
<dbReference type="RefSeq" id="WP_319614438.1">
    <property type="nucleotide sequence ID" value="NZ_JAWXYB010000018.1"/>
</dbReference>
<keyword evidence="4" id="KW-1185">Reference proteome</keyword>